<evidence type="ECO:0000313" key="4">
    <source>
        <dbReference type="WBParaSite" id="PTRK_0000506700.1"/>
    </source>
</evidence>
<sequence length="1365" mass="154111">MSSCGRVKGRRPSLADWSDSMKRYQSMDLEQKNDNGNTSVINALMIVICEEESSTPNPVDYLQVTNGISLKEALSPYLRTLGITIDMVDCMLENSRTPIPDNSEAIYLVGRKIFVKGKKGTRITLKRKTSFTGETDTFCDSIPMVKTSLGHNTGAKTLYQLQQSNSKGILSGRKGLSLSSNDKNNTKSPSSNVSPPSAIYAAAAIISAVPETIAMKKCTQKNVTISPLSVVIGKQVTEDLNNSPHRHSLPMALLTPDMIPKRIPSLRKTSSALQFQLSKTRNLSTCTTPPPLCPIPAATTSAPNQQNHPNTQFFHNSIDSNSSLTGSFSANSTPGNNSLDSGNTTVTNTSRKISIGISGVTSHSNFPYNIPPNNFEDPMSVTPAFQHAYLFANQNGGTSLNGHPLTIQGPSSFGVTSFQICGCPFINGMPGIHDSTICHYANMVMPTEENTGKRARSSTSTRMSLFFGKDKQDMISRLNALKDECLSRNDLSELELEKHWSCFVKNSKEMSKQEMEQQEIIWEVISTEQRYIFLLKQMDELCYYFNEMQKLGFLRDVNGRRVFLNFAELFQCNKVFWSKSVLPILKESRDKGTPLSFKPLLEGFDEINEWFKCYIFFNCHAKDAHSYIQKRESEHEFFHEFILWAESQDTMKRQKLLDIFTAPMQRMTRYALLTKAYLKTIEDRKDFEYIKSVYDKIDEANSIMDTEMAQNMIRNQLAEIMSFIEGYDVVDNDEFERLYNRSTKHILNLIQPMPYLMGPPRFRRVFYKGEMRLRENRNGPKTDVLCYVMTDMFLICKMVNKNRERLRVMRPPMHITNVIIYPFQDYTGFYLVYTNEFDALSALYMMYTGSVDETRRWVEFLNIAQEEFRTLRRINEPCYEMANLEELPLHHGVHIHQLSGEPGTYPCVAHNRRVSYGMGNPYQEGLIIPDQGYVHRKSNSMDSQVLALNNQQSVISAATTRHHHVRSSTTLLNPDNNEFPVINGIIRGPRNTTVGVHYNTSERSRKKINNNDTTITSHQPVSMAHSKSSIDMNNSNKNINIKQNSELKVSKVRSRSNSSGNISTKQDHTSRSVSPNEDSKKIKSTTDTSSECNKDLSEECNIDECNDKEKKKSADNSIKAHNTTLDEENVVLEINATTINETINEEEHAVVGDEFPLNPTNGNGIFGRRFERRYHTADQIDIMKPKNTLQTSILKRFSLNLSNAVSGSSRKISNRIYDQNLKKNNQNSTVVSSDSFGSSTSGISSASSHDTNGIIIDNIDSSDNYRGYKKGNVCNVSVSDHPYEKGKIFRGRNDSKTLHIHLEEETISNEEVVIPKDKSACSTPPPVPQVSPPAISEGEGENDVFEQEQDILQYILDNKLETSDV</sequence>
<dbReference type="Gene3D" id="1.20.900.10">
    <property type="entry name" value="Dbl homology (DH) domain"/>
    <property type="match status" value="1"/>
</dbReference>
<feature type="region of interest" description="Disordered" evidence="1">
    <location>
        <begin position="172"/>
        <end position="194"/>
    </location>
</feature>
<dbReference type="InterPro" id="IPR000219">
    <property type="entry name" value="DH_dom"/>
</dbReference>
<dbReference type="GO" id="GO:0043542">
    <property type="term" value="P:endothelial cell migration"/>
    <property type="evidence" value="ECO:0007669"/>
    <property type="project" value="TreeGrafter"/>
</dbReference>
<dbReference type="SMART" id="SM00233">
    <property type="entry name" value="PH"/>
    <property type="match status" value="1"/>
</dbReference>
<dbReference type="GO" id="GO:0005886">
    <property type="term" value="C:plasma membrane"/>
    <property type="evidence" value="ECO:0007669"/>
    <property type="project" value="TreeGrafter"/>
</dbReference>
<feature type="region of interest" description="Disordered" evidence="1">
    <location>
        <begin position="1318"/>
        <end position="1342"/>
    </location>
</feature>
<feature type="compositionally biased region" description="Low complexity" evidence="1">
    <location>
        <begin position="1026"/>
        <end position="1044"/>
    </location>
</feature>
<feature type="compositionally biased region" description="Polar residues" evidence="1">
    <location>
        <begin position="1010"/>
        <end position="1020"/>
    </location>
</feature>
<accession>A0A0N4ZC12</accession>
<name>A0A0N4ZC12_PARTI</name>
<reference evidence="4" key="1">
    <citation type="submission" date="2017-02" db="UniProtKB">
        <authorList>
            <consortium name="WormBaseParasite"/>
        </authorList>
    </citation>
    <scope>IDENTIFICATION</scope>
</reference>
<keyword evidence="3" id="KW-1185">Reference proteome</keyword>
<feature type="domain" description="DH" evidence="2">
    <location>
        <begin position="516"/>
        <end position="707"/>
    </location>
</feature>
<dbReference type="InterPro" id="IPR001849">
    <property type="entry name" value="PH_domain"/>
</dbReference>
<feature type="compositionally biased region" description="Polar residues" evidence="1">
    <location>
        <begin position="177"/>
        <end position="192"/>
    </location>
</feature>
<dbReference type="Proteomes" id="UP000038045">
    <property type="component" value="Unplaced"/>
</dbReference>
<dbReference type="SUPFAM" id="SSF50729">
    <property type="entry name" value="PH domain-like"/>
    <property type="match status" value="1"/>
</dbReference>
<evidence type="ECO:0000259" key="2">
    <source>
        <dbReference type="PROSITE" id="PS50010"/>
    </source>
</evidence>
<dbReference type="InterPro" id="IPR040181">
    <property type="entry name" value="PKHG5/7"/>
</dbReference>
<proteinExistence type="predicted"/>
<feature type="region of interest" description="Disordered" evidence="1">
    <location>
        <begin position="325"/>
        <end position="346"/>
    </location>
</feature>
<dbReference type="PANTHER" id="PTHR13217:SF11">
    <property type="entry name" value="PLECKSTRIN HOMOLOGY DOMAIN-CONTAINING FAMILY G MEMBER 5"/>
    <property type="match status" value="1"/>
</dbReference>
<feature type="region of interest" description="Disordered" evidence="1">
    <location>
        <begin position="1227"/>
        <end position="1253"/>
    </location>
</feature>
<dbReference type="GO" id="GO:0030424">
    <property type="term" value="C:axon"/>
    <property type="evidence" value="ECO:0007669"/>
    <property type="project" value="TreeGrafter"/>
</dbReference>
<dbReference type="SMART" id="SM00325">
    <property type="entry name" value="RhoGEF"/>
    <property type="match status" value="1"/>
</dbReference>
<dbReference type="GO" id="GO:0005085">
    <property type="term" value="F:guanyl-nucleotide exchange factor activity"/>
    <property type="evidence" value="ECO:0007669"/>
    <property type="project" value="InterPro"/>
</dbReference>
<dbReference type="STRING" id="131310.A0A0N4ZC12"/>
<dbReference type="GO" id="GO:0030139">
    <property type="term" value="C:endocytic vesicle"/>
    <property type="evidence" value="ECO:0007669"/>
    <property type="project" value="TreeGrafter"/>
</dbReference>
<dbReference type="PANTHER" id="PTHR13217">
    <property type="entry name" value="PLECKSTRIN HOMOLOGY DOMAIN-CONTAINING FAMILY G MEMBER 7"/>
    <property type="match status" value="1"/>
</dbReference>
<dbReference type="WBParaSite" id="PTRK_0000506700.1">
    <property type="protein sequence ID" value="PTRK_0000506700.1"/>
    <property type="gene ID" value="PTRK_0000506700"/>
</dbReference>
<dbReference type="InterPro" id="IPR035899">
    <property type="entry name" value="DBL_dom_sf"/>
</dbReference>
<evidence type="ECO:0000313" key="3">
    <source>
        <dbReference type="Proteomes" id="UP000038045"/>
    </source>
</evidence>
<feature type="compositionally biased region" description="Low complexity" evidence="1">
    <location>
        <begin position="1228"/>
        <end position="1253"/>
    </location>
</feature>
<dbReference type="GO" id="GO:0007266">
    <property type="term" value="P:Rho protein signal transduction"/>
    <property type="evidence" value="ECO:0007669"/>
    <property type="project" value="TreeGrafter"/>
</dbReference>
<dbReference type="Pfam" id="PF00621">
    <property type="entry name" value="RhoGEF"/>
    <property type="match status" value="1"/>
</dbReference>
<feature type="region of interest" description="Disordered" evidence="1">
    <location>
        <begin position="993"/>
        <end position="1094"/>
    </location>
</feature>
<protein>
    <submittedName>
        <fullName evidence="4">DH domain-containing protein</fullName>
    </submittedName>
</protein>
<evidence type="ECO:0000256" key="1">
    <source>
        <dbReference type="SAM" id="MobiDB-lite"/>
    </source>
</evidence>
<dbReference type="SUPFAM" id="SSF48065">
    <property type="entry name" value="DBL homology domain (DH-domain)"/>
    <property type="match status" value="1"/>
</dbReference>
<dbReference type="PROSITE" id="PS50010">
    <property type="entry name" value="DH_2"/>
    <property type="match status" value="1"/>
</dbReference>
<organism evidence="3 4">
    <name type="scientific">Parastrongyloides trichosuri</name>
    <name type="common">Possum-specific nematode worm</name>
    <dbReference type="NCBI Taxonomy" id="131310"/>
    <lineage>
        <taxon>Eukaryota</taxon>
        <taxon>Metazoa</taxon>
        <taxon>Ecdysozoa</taxon>
        <taxon>Nematoda</taxon>
        <taxon>Chromadorea</taxon>
        <taxon>Rhabditida</taxon>
        <taxon>Tylenchina</taxon>
        <taxon>Panagrolaimomorpha</taxon>
        <taxon>Strongyloidoidea</taxon>
        <taxon>Strongyloididae</taxon>
        <taxon>Parastrongyloides</taxon>
    </lineage>
</organism>
<dbReference type="CDD" id="cd13244">
    <property type="entry name" value="PH_PLEKHG5_G6"/>
    <property type="match status" value="1"/>
</dbReference>